<accession>A0A8C0AJZ3</accession>
<evidence type="ECO:0000256" key="1">
    <source>
        <dbReference type="SAM" id="MobiDB-lite"/>
    </source>
</evidence>
<dbReference type="AlphaFoldDB" id="A0A8C0AJZ3"/>
<feature type="region of interest" description="Disordered" evidence="1">
    <location>
        <begin position="259"/>
        <end position="282"/>
    </location>
</feature>
<protein>
    <submittedName>
        <fullName evidence="2">Uncharacterized protein</fullName>
    </submittedName>
</protein>
<feature type="compositionally biased region" description="Basic and acidic residues" evidence="1">
    <location>
        <begin position="14"/>
        <end position="24"/>
    </location>
</feature>
<proteinExistence type="predicted"/>
<evidence type="ECO:0000313" key="3">
    <source>
        <dbReference type="Proteomes" id="UP000694520"/>
    </source>
</evidence>
<organism evidence="2 3">
    <name type="scientific">Bos mutus grunniens</name>
    <name type="common">Wild yak</name>
    <name type="synonym">Bos grunniens</name>
    <dbReference type="NCBI Taxonomy" id="30521"/>
    <lineage>
        <taxon>Eukaryota</taxon>
        <taxon>Metazoa</taxon>
        <taxon>Chordata</taxon>
        <taxon>Craniata</taxon>
        <taxon>Vertebrata</taxon>
        <taxon>Euteleostomi</taxon>
        <taxon>Mammalia</taxon>
        <taxon>Eutheria</taxon>
        <taxon>Laurasiatheria</taxon>
        <taxon>Artiodactyla</taxon>
        <taxon>Ruminantia</taxon>
        <taxon>Pecora</taxon>
        <taxon>Bovidae</taxon>
        <taxon>Bovinae</taxon>
        <taxon>Bos</taxon>
    </lineage>
</organism>
<dbReference type="GeneTree" id="ENSGT01150000289916"/>
<reference evidence="2" key="3">
    <citation type="submission" date="2025-09" db="UniProtKB">
        <authorList>
            <consortium name="Ensembl"/>
        </authorList>
    </citation>
    <scope>IDENTIFICATION</scope>
</reference>
<feature type="region of interest" description="Disordered" evidence="1">
    <location>
        <begin position="113"/>
        <end position="173"/>
    </location>
</feature>
<feature type="compositionally biased region" description="Polar residues" evidence="1">
    <location>
        <begin position="132"/>
        <end position="144"/>
    </location>
</feature>
<sequence length="358" mass="37313">MPEELASTRATGGKNKDQDQDPRHWGCNQLLPRVETDSPHPTELRWNLPTTSKERCFPYPDLDRIKTLKHVYTDVLSLPGSLHGTLTSVGGVNQSVLTPYIWGPWVVSPLRSRLARRPTRRAGTDTSSTTTEGSLQTARPSLTQGRAPAHCPQPGAQRRMRRGAAGGGGGADAQIPYLRLRRTGRGADRVPGAVLSGGPRLPWCSASAAQAQAPTTPMLTAAGTPPPPRASTAAVRTRCRSCPSPGGCAPSTARTPPACTPPVARLAPPARPAPSTTTSTCTSGRAGSTASSASCCTSAAASSRPRCGARWPPSSACSTWASASYCASSSSCRRCCCCWAAGAWTSASSTSCWSTAST</sequence>
<feature type="region of interest" description="Disordered" evidence="1">
    <location>
        <begin position="1"/>
        <end position="25"/>
    </location>
</feature>
<reference evidence="2" key="2">
    <citation type="submission" date="2025-08" db="UniProtKB">
        <authorList>
            <consortium name="Ensembl"/>
        </authorList>
    </citation>
    <scope>IDENTIFICATION</scope>
</reference>
<dbReference type="Ensembl" id="ENSBGRT00000045835.1">
    <property type="protein sequence ID" value="ENSBGRP00000039504.1"/>
    <property type="gene ID" value="ENSBGRG00000024840.1"/>
</dbReference>
<reference evidence="2" key="1">
    <citation type="submission" date="2019-05" db="EMBL/GenBank/DDBJ databases">
        <authorList>
            <person name="Zhang S."/>
            <person name="Liu J."/>
        </authorList>
    </citation>
    <scope>NUCLEOTIDE SEQUENCE [LARGE SCALE GENOMIC DNA]</scope>
</reference>
<dbReference type="Proteomes" id="UP000694520">
    <property type="component" value="Chromosome 9"/>
</dbReference>
<feature type="compositionally biased region" description="Low complexity" evidence="1">
    <location>
        <begin position="273"/>
        <end position="282"/>
    </location>
</feature>
<evidence type="ECO:0000313" key="2">
    <source>
        <dbReference type="Ensembl" id="ENSBGRP00000039504.1"/>
    </source>
</evidence>
<keyword evidence="3" id="KW-1185">Reference proteome</keyword>
<name>A0A8C0AJZ3_BOSMU</name>